<feature type="non-terminal residue" evidence="1">
    <location>
        <position position="114"/>
    </location>
</feature>
<accession>A0AAD6YK08</accession>
<dbReference type="AlphaFoldDB" id="A0AAD6YK08"/>
<organism evidence="1 2">
    <name type="scientific">Mycena pura</name>
    <dbReference type="NCBI Taxonomy" id="153505"/>
    <lineage>
        <taxon>Eukaryota</taxon>
        <taxon>Fungi</taxon>
        <taxon>Dikarya</taxon>
        <taxon>Basidiomycota</taxon>
        <taxon>Agaricomycotina</taxon>
        <taxon>Agaricomycetes</taxon>
        <taxon>Agaricomycetidae</taxon>
        <taxon>Agaricales</taxon>
        <taxon>Marasmiineae</taxon>
        <taxon>Mycenaceae</taxon>
        <taxon>Mycena</taxon>
    </lineage>
</organism>
<comment type="caution">
    <text evidence="1">The sequence shown here is derived from an EMBL/GenBank/DDBJ whole genome shotgun (WGS) entry which is preliminary data.</text>
</comment>
<name>A0AAD6YK08_9AGAR</name>
<sequence>MLATARKYGYVFDTVEPSLEIAEMLPAFHHIAPRPGTRQVNNSQASKCLRERHHVKTAKDLLGIANRLQAPQHEQTSGCMCATCQEDRDELGCSKPNICVQAAEARLNQIHTRW</sequence>
<gene>
    <name evidence="1" type="ORF">GGX14DRAFT_353968</name>
</gene>
<evidence type="ECO:0000313" key="2">
    <source>
        <dbReference type="Proteomes" id="UP001219525"/>
    </source>
</evidence>
<proteinExistence type="predicted"/>
<protein>
    <submittedName>
        <fullName evidence="1">Uncharacterized protein</fullName>
    </submittedName>
</protein>
<reference evidence="1" key="1">
    <citation type="submission" date="2023-03" db="EMBL/GenBank/DDBJ databases">
        <title>Massive genome expansion in bonnet fungi (Mycena s.s.) driven by repeated elements and novel gene families across ecological guilds.</title>
        <authorList>
            <consortium name="Lawrence Berkeley National Laboratory"/>
            <person name="Harder C.B."/>
            <person name="Miyauchi S."/>
            <person name="Viragh M."/>
            <person name="Kuo A."/>
            <person name="Thoen E."/>
            <person name="Andreopoulos B."/>
            <person name="Lu D."/>
            <person name="Skrede I."/>
            <person name="Drula E."/>
            <person name="Henrissat B."/>
            <person name="Morin E."/>
            <person name="Kohler A."/>
            <person name="Barry K."/>
            <person name="LaButti K."/>
            <person name="Morin E."/>
            <person name="Salamov A."/>
            <person name="Lipzen A."/>
            <person name="Mereny Z."/>
            <person name="Hegedus B."/>
            <person name="Baldrian P."/>
            <person name="Stursova M."/>
            <person name="Weitz H."/>
            <person name="Taylor A."/>
            <person name="Grigoriev I.V."/>
            <person name="Nagy L.G."/>
            <person name="Martin F."/>
            <person name="Kauserud H."/>
        </authorList>
    </citation>
    <scope>NUCLEOTIDE SEQUENCE</scope>
    <source>
        <strain evidence="1">9144</strain>
    </source>
</reference>
<keyword evidence="2" id="KW-1185">Reference proteome</keyword>
<dbReference type="Proteomes" id="UP001219525">
    <property type="component" value="Unassembled WGS sequence"/>
</dbReference>
<evidence type="ECO:0000313" key="1">
    <source>
        <dbReference type="EMBL" id="KAJ7220661.1"/>
    </source>
</evidence>
<dbReference type="EMBL" id="JARJCW010000009">
    <property type="protein sequence ID" value="KAJ7220661.1"/>
    <property type="molecule type" value="Genomic_DNA"/>
</dbReference>